<comment type="caution">
    <text evidence="2">The sequence shown here is derived from an EMBL/GenBank/DDBJ whole genome shotgun (WGS) entry which is preliminary data.</text>
</comment>
<accession>A0ABQ5EUG9</accession>
<dbReference type="PANTHER" id="PTHR33710">
    <property type="entry name" value="BNAC02G09200D PROTEIN"/>
    <property type="match status" value="1"/>
</dbReference>
<reference evidence="2" key="2">
    <citation type="submission" date="2022-01" db="EMBL/GenBank/DDBJ databases">
        <authorList>
            <person name="Yamashiro T."/>
            <person name="Shiraishi A."/>
            <person name="Satake H."/>
            <person name="Nakayama K."/>
        </authorList>
    </citation>
    <scope>NUCLEOTIDE SEQUENCE</scope>
</reference>
<keyword evidence="3" id="KW-1185">Reference proteome</keyword>
<dbReference type="SUPFAM" id="SSF56219">
    <property type="entry name" value="DNase I-like"/>
    <property type="match status" value="1"/>
</dbReference>
<name>A0ABQ5EUG9_9ASTR</name>
<keyword evidence="2" id="KW-0808">Transferase</keyword>
<reference evidence="2" key="1">
    <citation type="journal article" date="2022" name="Int. J. Mol. Sci.">
        <title>Draft Genome of Tanacetum Coccineum: Genomic Comparison of Closely Related Tanacetum-Family Plants.</title>
        <authorList>
            <person name="Yamashiro T."/>
            <person name="Shiraishi A."/>
            <person name="Nakayama K."/>
            <person name="Satake H."/>
        </authorList>
    </citation>
    <scope>NUCLEOTIDE SEQUENCE</scope>
</reference>
<keyword evidence="2" id="KW-0548">Nucleotidyltransferase</keyword>
<feature type="compositionally biased region" description="Basic and acidic residues" evidence="1">
    <location>
        <begin position="82"/>
        <end position="101"/>
    </location>
</feature>
<feature type="region of interest" description="Disordered" evidence="1">
    <location>
        <begin position="1"/>
        <end position="123"/>
    </location>
</feature>
<organism evidence="2 3">
    <name type="scientific">Tanacetum coccineum</name>
    <dbReference type="NCBI Taxonomy" id="301880"/>
    <lineage>
        <taxon>Eukaryota</taxon>
        <taxon>Viridiplantae</taxon>
        <taxon>Streptophyta</taxon>
        <taxon>Embryophyta</taxon>
        <taxon>Tracheophyta</taxon>
        <taxon>Spermatophyta</taxon>
        <taxon>Magnoliopsida</taxon>
        <taxon>eudicotyledons</taxon>
        <taxon>Gunneridae</taxon>
        <taxon>Pentapetalae</taxon>
        <taxon>asterids</taxon>
        <taxon>campanulids</taxon>
        <taxon>Asterales</taxon>
        <taxon>Asteraceae</taxon>
        <taxon>Asteroideae</taxon>
        <taxon>Anthemideae</taxon>
        <taxon>Anthemidinae</taxon>
        <taxon>Tanacetum</taxon>
    </lineage>
</organism>
<gene>
    <name evidence="2" type="ORF">Tco_0989339</name>
</gene>
<feature type="compositionally biased region" description="Basic and acidic residues" evidence="1">
    <location>
        <begin position="32"/>
        <end position="41"/>
    </location>
</feature>
<dbReference type="Proteomes" id="UP001151760">
    <property type="component" value="Unassembled WGS sequence"/>
</dbReference>
<dbReference type="EMBL" id="BQNB010016659">
    <property type="protein sequence ID" value="GJT54285.1"/>
    <property type="molecule type" value="Genomic_DNA"/>
</dbReference>
<protein>
    <submittedName>
        <fullName evidence="2">RNA-directed DNA polymerase, eukaryota, reverse transcriptase zinc-binding domain protein</fullName>
    </submittedName>
</protein>
<evidence type="ECO:0000313" key="2">
    <source>
        <dbReference type="EMBL" id="GJT54285.1"/>
    </source>
</evidence>
<sequence>MSGSIQTNKASESSDLSRPPGLITSDTSSRSDVNHLDKEDISVEDNLDDDLDDLNGMLNDLGQATKKEETPFESPNDIETDQPQKHVDDEVFKQPDEEFTKVSKSSDLSRPPGFENTKRSSSNTSKCFTNFARHHKKDIKCISLIHELNKIIEVGTTLGYDVRGCKNSLNRMINGIDSLAKSSLWNRIADFMNHHNGKFILFGDMNTVRHENEMSGSLFSRIEAEHFNSFIDSTSLIDLPIGGRYFTWMNKVGTKLRKLDRFLISEGITEDIPDIKITTIDRMWSDHSLILFHVKKADFGPSPFKFYNTWLNRDGFDDLIKSTWASMDTSNGHRNFKSHEKLRGLKTAIKKWQADVRKNDRSQKHGILSEIKDIKKKIDDGSTSTSDREKRIKLLQDIDKLENLEALNLIQKAHIKWDIEGDENSKFFHGMINNKRRSQAITGILHYGVWISEPPLIKEVFLNYYKEKFQAHDSHVVFPLMTPSYTLCPLDSEFLESQIL</sequence>
<dbReference type="Gene3D" id="3.60.10.10">
    <property type="entry name" value="Endonuclease/exonuclease/phosphatase"/>
    <property type="match status" value="1"/>
</dbReference>
<evidence type="ECO:0000256" key="1">
    <source>
        <dbReference type="SAM" id="MobiDB-lite"/>
    </source>
</evidence>
<keyword evidence="2" id="KW-0695">RNA-directed DNA polymerase</keyword>
<evidence type="ECO:0000313" key="3">
    <source>
        <dbReference type="Proteomes" id="UP001151760"/>
    </source>
</evidence>
<proteinExistence type="predicted"/>
<dbReference type="PANTHER" id="PTHR33710:SF64">
    <property type="entry name" value="ENDONUCLEASE_EXONUCLEASE_PHOSPHATASE DOMAIN-CONTAINING PROTEIN"/>
    <property type="match status" value="1"/>
</dbReference>
<dbReference type="GO" id="GO:0003964">
    <property type="term" value="F:RNA-directed DNA polymerase activity"/>
    <property type="evidence" value="ECO:0007669"/>
    <property type="project" value="UniProtKB-KW"/>
</dbReference>
<dbReference type="Gene3D" id="1.20.140.10">
    <property type="entry name" value="Butyryl-CoA Dehydrogenase, subunit A, domain 3"/>
    <property type="match status" value="1"/>
</dbReference>
<feature type="compositionally biased region" description="Acidic residues" evidence="1">
    <location>
        <begin position="42"/>
        <end position="53"/>
    </location>
</feature>
<dbReference type="InterPro" id="IPR036691">
    <property type="entry name" value="Endo/exonu/phosph_ase_sf"/>
</dbReference>
<feature type="compositionally biased region" description="Polar residues" evidence="1">
    <location>
        <begin position="1"/>
        <end position="16"/>
    </location>
</feature>